<keyword evidence="4" id="KW-1015">Disulfide bond</keyword>
<dbReference type="GO" id="GO:0017004">
    <property type="term" value="P:cytochrome complex assembly"/>
    <property type="evidence" value="ECO:0007669"/>
    <property type="project" value="UniProtKB-KW"/>
</dbReference>
<dbReference type="GO" id="GO:0015036">
    <property type="term" value="F:disulfide oxidoreductase activity"/>
    <property type="evidence" value="ECO:0007669"/>
    <property type="project" value="InterPro"/>
</dbReference>
<evidence type="ECO:0000259" key="6">
    <source>
        <dbReference type="PROSITE" id="PS51352"/>
    </source>
</evidence>
<dbReference type="Pfam" id="PF08534">
    <property type="entry name" value="Redoxin"/>
    <property type="match status" value="1"/>
</dbReference>
<comment type="caution">
    <text evidence="7">The sequence shown here is derived from an EMBL/GenBank/DDBJ whole genome shotgun (WGS) entry which is preliminary data.</text>
</comment>
<dbReference type="PROSITE" id="PS00194">
    <property type="entry name" value="THIOREDOXIN_1"/>
    <property type="match status" value="1"/>
</dbReference>
<organism evidence="7 8">
    <name type="scientific">Amaricoccus solimangrovi</name>
    <dbReference type="NCBI Taxonomy" id="2589815"/>
    <lineage>
        <taxon>Bacteria</taxon>
        <taxon>Pseudomonadati</taxon>
        <taxon>Pseudomonadota</taxon>
        <taxon>Alphaproteobacteria</taxon>
        <taxon>Rhodobacterales</taxon>
        <taxon>Paracoccaceae</taxon>
        <taxon>Amaricoccus</taxon>
    </lineage>
</organism>
<feature type="domain" description="Thioredoxin" evidence="6">
    <location>
        <begin position="30"/>
        <end position="168"/>
    </location>
</feature>
<dbReference type="Gene3D" id="3.40.30.10">
    <property type="entry name" value="Glutaredoxin"/>
    <property type="match status" value="1"/>
</dbReference>
<keyword evidence="8" id="KW-1185">Reference proteome</keyword>
<evidence type="ECO:0000313" key="8">
    <source>
        <dbReference type="Proteomes" id="UP000319255"/>
    </source>
</evidence>
<dbReference type="CDD" id="cd03010">
    <property type="entry name" value="TlpA_like_DsbE"/>
    <property type="match status" value="1"/>
</dbReference>
<comment type="subcellular location">
    <subcellularLocation>
        <location evidence="1">Cell envelope</location>
    </subcellularLocation>
</comment>
<dbReference type="OrthoDB" id="9799347at2"/>
<evidence type="ECO:0000256" key="3">
    <source>
        <dbReference type="ARBA" id="ARBA00022748"/>
    </source>
</evidence>
<dbReference type="PROSITE" id="PS51352">
    <property type="entry name" value="THIOREDOXIN_2"/>
    <property type="match status" value="1"/>
</dbReference>
<dbReference type="PANTHER" id="PTHR42852">
    <property type="entry name" value="THIOL:DISULFIDE INTERCHANGE PROTEIN DSBE"/>
    <property type="match status" value="1"/>
</dbReference>
<evidence type="ECO:0000313" key="7">
    <source>
        <dbReference type="EMBL" id="TPE53954.1"/>
    </source>
</evidence>
<dbReference type="Proteomes" id="UP000319255">
    <property type="component" value="Unassembled WGS sequence"/>
</dbReference>
<name>A0A501WZP6_9RHOB</name>
<dbReference type="NCBIfam" id="TIGR00385">
    <property type="entry name" value="dsbE"/>
    <property type="match status" value="1"/>
</dbReference>
<dbReference type="InterPro" id="IPR013740">
    <property type="entry name" value="Redoxin"/>
</dbReference>
<reference evidence="7 8" key="1">
    <citation type="submission" date="2019-06" db="EMBL/GenBank/DDBJ databases">
        <title>A novel bacterium of genus Amaricoccus, isolated from marine sediment.</title>
        <authorList>
            <person name="Huang H."/>
            <person name="Mo K."/>
            <person name="Hu Y."/>
        </authorList>
    </citation>
    <scope>NUCLEOTIDE SEQUENCE [LARGE SCALE GENOMIC DNA]</scope>
    <source>
        <strain evidence="7 8">HB172011</strain>
    </source>
</reference>
<keyword evidence="5" id="KW-0676">Redox-active center</keyword>
<evidence type="ECO:0000256" key="1">
    <source>
        <dbReference type="ARBA" id="ARBA00004196"/>
    </source>
</evidence>
<keyword evidence="3" id="KW-0201">Cytochrome c-type biogenesis</keyword>
<dbReference type="PANTHER" id="PTHR42852:SF6">
    <property type="entry name" value="THIOL:DISULFIDE INTERCHANGE PROTEIN DSBE"/>
    <property type="match status" value="1"/>
</dbReference>
<dbReference type="InterPro" id="IPR036249">
    <property type="entry name" value="Thioredoxin-like_sf"/>
</dbReference>
<evidence type="ECO:0000256" key="4">
    <source>
        <dbReference type="ARBA" id="ARBA00023157"/>
    </source>
</evidence>
<dbReference type="InterPro" id="IPR004799">
    <property type="entry name" value="Periplasmic_diS_OxRdtase_DsbE"/>
</dbReference>
<accession>A0A501WZP6</accession>
<dbReference type="GO" id="GO:0030288">
    <property type="term" value="C:outer membrane-bounded periplasmic space"/>
    <property type="evidence" value="ECO:0007669"/>
    <property type="project" value="InterPro"/>
</dbReference>
<evidence type="ECO:0000256" key="5">
    <source>
        <dbReference type="ARBA" id="ARBA00023284"/>
    </source>
</evidence>
<protein>
    <submittedName>
        <fullName evidence="7">DsbE family thiol:disulfide interchange protein</fullName>
    </submittedName>
</protein>
<dbReference type="InterPro" id="IPR050553">
    <property type="entry name" value="Thioredoxin_ResA/DsbE_sf"/>
</dbReference>
<comment type="similarity">
    <text evidence="2">Belongs to the thioredoxin family. DsbE subfamily.</text>
</comment>
<gene>
    <name evidence="7" type="ORF">FJM51_01985</name>
</gene>
<dbReference type="SUPFAM" id="SSF52833">
    <property type="entry name" value="Thioredoxin-like"/>
    <property type="match status" value="1"/>
</dbReference>
<proteinExistence type="inferred from homology"/>
<dbReference type="AlphaFoldDB" id="A0A501WZP6"/>
<dbReference type="InterPro" id="IPR017937">
    <property type="entry name" value="Thioredoxin_CS"/>
</dbReference>
<dbReference type="EMBL" id="VFRP01000001">
    <property type="protein sequence ID" value="TPE53954.1"/>
    <property type="molecule type" value="Genomic_DNA"/>
</dbReference>
<dbReference type="InterPro" id="IPR013766">
    <property type="entry name" value="Thioredoxin_domain"/>
</dbReference>
<evidence type="ECO:0000256" key="2">
    <source>
        <dbReference type="ARBA" id="ARBA00007758"/>
    </source>
</evidence>
<sequence length="169" mass="18050">MLLPPVIFLAFAGVAYMGLKRENASELPSALIGKEAPSLAGTVALRDDPAPTDAELRAPGVKLVNFWASWCAPCRAEHPILKEIGASGTPVIGVNYKDQPANARGFLAELGDPFAHIGADPSGRVALDWGIYGVPETFVVDGSGRILLRYPGPLTEESFRSEIRPLLEK</sequence>